<dbReference type="InterPro" id="IPR001734">
    <property type="entry name" value="Na/solute_symporter"/>
</dbReference>
<dbReference type="NCBIfam" id="TIGR00813">
    <property type="entry name" value="sss"/>
    <property type="match status" value="1"/>
</dbReference>
<evidence type="ECO:0000256" key="12">
    <source>
        <dbReference type="SAM" id="Phobius"/>
    </source>
</evidence>
<proteinExistence type="inferred from homology"/>
<dbReference type="PROSITE" id="PS50283">
    <property type="entry name" value="NA_SOLUT_SYMP_3"/>
    <property type="match status" value="1"/>
</dbReference>
<evidence type="ECO:0000256" key="11">
    <source>
        <dbReference type="RuleBase" id="RU362091"/>
    </source>
</evidence>
<feature type="transmembrane region" description="Helical" evidence="12">
    <location>
        <begin position="51"/>
        <end position="71"/>
    </location>
</feature>
<comment type="subcellular location">
    <subcellularLocation>
        <location evidence="1">Cell membrane</location>
        <topology evidence="1">Multi-pass membrane protein</topology>
    </subcellularLocation>
</comment>
<organism evidence="13 14">
    <name type="scientific">Trichonephila inaurata madagascariensis</name>
    <dbReference type="NCBI Taxonomy" id="2747483"/>
    <lineage>
        <taxon>Eukaryota</taxon>
        <taxon>Metazoa</taxon>
        <taxon>Ecdysozoa</taxon>
        <taxon>Arthropoda</taxon>
        <taxon>Chelicerata</taxon>
        <taxon>Arachnida</taxon>
        <taxon>Araneae</taxon>
        <taxon>Araneomorphae</taxon>
        <taxon>Entelegynae</taxon>
        <taxon>Araneoidea</taxon>
        <taxon>Nephilidae</taxon>
        <taxon>Trichonephila</taxon>
        <taxon>Trichonephila inaurata</taxon>
    </lineage>
</organism>
<keyword evidence="9 12" id="KW-0472">Membrane</keyword>
<feature type="transmembrane region" description="Helical" evidence="12">
    <location>
        <begin position="334"/>
        <end position="358"/>
    </location>
</feature>
<feature type="transmembrane region" description="Helical" evidence="12">
    <location>
        <begin position="275"/>
        <end position="302"/>
    </location>
</feature>
<keyword evidence="3" id="KW-0813">Transport</keyword>
<gene>
    <name evidence="13" type="primary">CG32669</name>
    <name evidence="13" type="ORF">TNIN_483261</name>
</gene>
<sequence>MKNEKFTLSDVDYVVFGVTFFVSAGIGLYFQLTSKKKTSEEYLLAGKDMSVLPVAFSLMATCMSTTTFIGVPTEMYLYGTNMAFINLGFTIGSIIALYIFLPIFFANDVSTAYEYLEKRFGKTARRLMSAMFALQWLLFTAASLYAPALALSAVTNLSMNMSIILMGVVCTFYCTLGGMKAVLWTDVFQAILMYAALFAIIVKGLLLLGGIGNVFTIANEGGRLIIPRFTFDPEVHYSMFNVFFQGAVISMSLYAGSQVQVQRLMALKSLNKSKLAAYLSIPMVVSFQLLCCLCGLIIYAYFRLCDPLTSPDSPIESADQQKKVSNFIPSLSDIVINFVWGLMFGTLCWECLSLLLLLDISSRWLSSSRSGGWSQPGSVFARLLVLPKQTKRVQFSGC</sequence>
<dbReference type="AlphaFoldDB" id="A0A8X6Y7J3"/>
<evidence type="ECO:0000256" key="1">
    <source>
        <dbReference type="ARBA" id="ARBA00004651"/>
    </source>
</evidence>
<evidence type="ECO:0000256" key="10">
    <source>
        <dbReference type="ARBA" id="ARBA00023201"/>
    </source>
</evidence>
<keyword evidence="14" id="KW-1185">Reference proteome</keyword>
<dbReference type="GO" id="GO:0006814">
    <property type="term" value="P:sodium ion transport"/>
    <property type="evidence" value="ECO:0007669"/>
    <property type="project" value="UniProtKB-KW"/>
</dbReference>
<dbReference type="InterPro" id="IPR051163">
    <property type="entry name" value="Sodium:Solute_Symporter_SSF"/>
</dbReference>
<evidence type="ECO:0000256" key="6">
    <source>
        <dbReference type="ARBA" id="ARBA00022989"/>
    </source>
</evidence>
<name>A0A8X6Y7J3_9ARAC</name>
<comment type="similarity">
    <text evidence="2 11">Belongs to the sodium:solute symporter (SSF) (TC 2.A.21) family.</text>
</comment>
<feature type="transmembrane region" description="Helical" evidence="12">
    <location>
        <begin position="13"/>
        <end position="30"/>
    </location>
</feature>
<dbReference type="Gene3D" id="1.20.1730.10">
    <property type="entry name" value="Sodium/glucose cotransporter"/>
    <property type="match status" value="1"/>
</dbReference>
<dbReference type="EMBL" id="BMAV01015565">
    <property type="protein sequence ID" value="GFY65578.1"/>
    <property type="molecule type" value="Genomic_DNA"/>
</dbReference>
<evidence type="ECO:0000256" key="4">
    <source>
        <dbReference type="ARBA" id="ARBA00022475"/>
    </source>
</evidence>
<evidence type="ECO:0000256" key="3">
    <source>
        <dbReference type="ARBA" id="ARBA00022448"/>
    </source>
</evidence>
<comment type="caution">
    <text evidence="13">The sequence shown here is derived from an EMBL/GenBank/DDBJ whole genome shotgun (WGS) entry which is preliminary data.</text>
</comment>
<evidence type="ECO:0000256" key="8">
    <source>
        <dbReference type="ARBA" id="ARBA00023065"/>
    </source>
</evidence>
<dbReference type="PANTHER" id="PTHR42985">
    <property type="entry name" value="SODIUM-COUPLED MONOCARBOXYLATE TRANSPORTER"/>
    <property type="match status" value="1"/>
</dbReference>
<feature type="transmembrane region" description="Helical" evidence="12">
    <location>
        <begin position="127"/>
        <end position="146"/>
    </location>
</feature>
<feature type="transmembrane region" description="Helical" evidence="12">
    <location>
        <begin position="83"/>
        <end position="106"/>
    </location>
</feature>
<feature type="transmembrane region" description="Helical" evidence="12">
    <location>
        <begin position="158"/>
        <end position="179"/>
    </location>
</feature>
<evidence type="ECO:0000256" key="5">
    <source>
        <dbReference type="ARBA" id="ARBA00022692"/>
    </source>
</evidence>
<evidence type="ECO:0000313" key="14">
    <source>
        <dbReference type="Proteomes" id="UP000886998"/>
    </source>
</evidence>
<evidence type="ECO:0000256" key="9">
    <source>
        <dbReference type="ARBA" id="ARBA00023136"/>
    </source>
</evidence>
<protein>
    <submittedName>
        <fullName evidence="13">Putative sodium-dependent multivitamin transporter</fullName>
    </submittedName>
</protein>
<dbReference type="InterPro" id="IPR038377">
    <property type="entry name" value="Na/Glc_symporter_sf"/>
</dbReference>
<keyword evidence="5 12" id="KW-0812">Transmembrane</keyword>
<keyword evidence="8" id="KW-0406">Ion transport</keyword>
<evidence type="ECO:0000256" key="2">
    <source>
        <dbReference type="ARBA" id="ARBA00006434"/>
    </source>
</evidence>
<dbReference type="Pfam" id="PF00474">
    <property type="entry name" value="SSF"/>
    <property type="match status" value="1"/>
</dbReference>
<keyword evidence="6 12" id="KW-1133">Transmembrane helix</keyword>
<evidence type="ECO:0000313" key="13">
    <source>
        <dbReference type="EMBL" id="GFY65578.1"/>
    </source>
</evidence>
<dbReference type="PANTHER" id="PTHR42985:SF40">
    <property type="entry name" value="LD47995P-RELATED"/>
    <property type="match status" value="1"/>
</dbReference>
<dbReference type="Proteomes" id="UP000886998">
    <property type="component" value="Unassembled WGS sequence"/>
</dbReference>
<evidence type="ECO:0000256" key="7">
    <source>
        <dbReference type="ARBA" id="ARBA00023053"/>
    </source>
</evidence>
<accession>A0A8X6Y7J3</accession>
<dbReference type="GO" id="GO:0005886">
    <property type="term" value="C:plasma membrane"/>
    <property type="evidence" value="ECO:0007669"/>
    <property type="project" value="UniProtKB-SubCell"/>
</dbReference>
<dbReference type="GO" id="GO:0015293">
    <property type="term" value="F:symporter activity"/>
    <property type="evidence" value="ECO:0007669"/>
    <property type="project" value="TreeGrafter"/>
</dbReference>
<dbReference type="OrthoDB" id="6429688at2759"/>
<keyword evidence="4" id="KW-1003">Cell membrane</keyword>
<keyword evidence="10" id="KW-0739">Sodium transport</keyword>
<keyword evidence="7" id="KW-0915">Sodium</keyword>
<reference evidence="13" key="1">
    <citation type="submission" date="2020-08" db="EMBL/GenBank/DDBJ databases">
        <title>Multicomponent nature underlies the extraordinary mechanical properties of spider dragline silk.</title>
        <authorList>
            <person name="Kono N."/>
            <person name="Nakamura H."/>
            <person name="Mori M."/>
            <person name="Yoshida Y."/>
            <person name="Ohtoshi R."/>
            <person name="Malay A.D."/>
            <person name="Moran D.A.P."/>
            <person name="Tomita M."/>
            <person name="Numata K."/>
            <person name="Arakawa K."/>
        </authorList>
    </citation>
    <scope>NUCLEOTIDE SEQUENCE</scope>
</reference>
<feature type="transmembrane region" description="Helical" evidence="12">
    <location>
        <begin position="191"/>
        <end position="215"/>
    </location>
</feature>